<dbReference type="InterPro" id="IPR011109">
    <property type="entry name" value="DNA_bind_recombinase_dom"/>
</dbReference>
<dbReference type="InterPro" id="IPR036162">
    <property type="entry name" value="Resolvase-like_N_sf"/>
</dbReference>
<dbReference type="CDD" id="cd00338">
    <property type="entry name" value="Ser_Recombinase"/>
    <property type="match status" value="1"/>
</dbReference>
<dbReference type="Gene3D" id="3.90.1750.20">
    <property type="entry name" value="Putative Large Serine Recombinase, Chain B, Domain 2"/>
    <property type="match status" value="1"/>
</dbReference>
<dbReference type="PANTHER" id="PTHR30461:SF23">
    <property type="entry name" value="DNA RECOMBINASE-RELATED"/>
    <property type="match status" value="1"/>
</dbReference>
<feature type="coiled-coil region" evidence="1">
    <location>
        <begin position="398"/>
        <end position="445"/>
    </location>
</feature>
<dbReference type="Gene3D" id="3.40.50.1390">
    <property type="entry name" value="Resolvase, N-terminal catalytic domain"/>
    <property type="match status" value="1"/>
</dbReference>
<dbReference type="AlphaFoldDB" id="A4TUH5"/>
<dbReference type="Pfam" id="PF07508">
    <property type="entry name" value="Recombinase"/>
    <property type="match status" value="1"/>
</dbReference>
<proteinExistence type="predicted"/>
<dbReference type="SUPFAM" id="SSF53041">
    <property type="entry name" value="Resolvase-like"/>
    <property type="match status" value="1"/>
</dbReference>
<dbReference type="GO" id="GO:0003677">
    <property type="term" value="F:DNA binding"/>
    <property type="evidence" value="ECO:0007669"/>
    <property type="project" value="InterPro"/>
</dbReference>
<organism evidence="4">
    <name type="scientific">Magnetospirillum gryphiswaldense</name>
    <dbReference type="NCBI Taxonomy" id="55518"/>
    <lineage>
        <taxon>Bacteria</taxon>
        <taxon>Pseudomonadati</taxon>
        <taxon>Pseudomonadota</taxon>
        <taxon>Alphaproteobacteria</taxon>
        <taxon>Rhodospirillales</taxon>
        <taxon>Rhodospirillaceae</taxon>
        <taxon>Magnetospirillum</taxon>
    </lineage>
</organism>
<reference evidence="4" key="1">
    <citation type="journal article" date="2007" name="J. Bacteriol.">
        <title>Comparative genome analysis of four magnetotactic bacteria reveals a complex set of group-specific genes implicated in magnetosome biomineralization and function.</title>
        <authorList>
            <person name="Richter M."/>
            <person name="Kube M."/>
            <person name="Bazylinski D.A."/>
            <person name="Lombardot T."/>
            <person name="Gloeckner F.O."/>
            <person name="Reinhardt R."/>
            <person name="Schueler D."/>
        </authorList>
    </citation>
    <scope>NUCLEOTIDE SEQUENCE</scope>
    <source>
        <strain evidence="4">MSR-1</strain>
    </source>
</reference>
<dbReference type="InterPro" id="IPR050639">
    <property type="entry name" value="SSR_resolvase"/>
</dbReference>
<dbReference type="Pfam" id="PF00239">
    <property type="entry name" value="Resolvase"/>
    <property type="match status" value="1"/>
</dbReference>
<dbReference type="PROSITE" id="PS51737">
    <property type="entry name" value="RECOMBINASE_DNA_BIND"/>
    <property type="match status" value="1"/>
</dbReference>
<dbReference type="SMART" id="SM00857">
    <property type="entry name" value="Resolvase"/>
    <property type="match status" value="1"/>
</dbReference>
<dbReference type="PROSITE" id="PS51736">
    <property type="entry name" value="RECOMBINASES_3"/>
    <property type="match status" value="1"/>
</dbReference>
<evidence type="ECO:0000259" key="3">
    <source>
        <dbReference type="PROSITE" id="PS51737"/>
    </source>
</evidence>
<dbReference type="InterPro" id="IPR006119">
    <property type="entry name" value="Resolv_N"/>
</dbReference>
<feature type="domain" description="Resolvase/invertase-type recombinase catalytic" evidence="2">
    <location>
        <begin position="8"/>
        <end position="155"/>
    </location>
</feature>
<dbReference type="GO" id="GO:0000150">
    <property type="term" value="F:DNA strand exchange activity"/>
    <property type="evidence" value="ECO:0007669"/>
    <property type="project" value="InterPro"/>
</dbReference>
<keyword evidence="1" id="KW-0175">Coiled coil</keyword>
<sequence>MKIKPPFRIAIYARYSSDLQNPSSVDDQIALCRKLIAENFGPTDPQSVLIFSDSAISGATLQRPGLVRLLQAVQMRRVDMIVAEGLDRLSRNLKDIAALHETLGYHEASIWTAHEGRISELHIGLKGTMNALFLRDMKAKVRRGQSARIAAGFSASSCPYGYRVVRGIVDERGRTVNGVREIDETTAAVVRRIFTEFASGTKFVALIENLNGEGIPAPGGGLWKRNAIAGSAKKQEGILLNEIYIGNLIYNRTRSVRDPVTHKKRYIVNPEEEWTRRHVPEYRIIDDSLWQAVHLRLDRIGSTPPKAARKPRILSVHNQHALTGWVKCGWCGGSKSLANETRYLCSTHRYAKSCANSRGTKEPVLMSRTFGALFRRIETGPDFTPGLTEFFARQSRRRTELERREQDIQARIVRLLDAIESGVDHENAKERILTLQIDLERIRAELTYDLPAPLPVEAAIRARLMNAVQSVELSNDVPKQRLMFQCLLSEIVLTPIPDKHQGETVVIKLREEGWAEFWNSIEGGS</sequence>
<accession>A4TUH5</accession>
<gene>
    <name evidence="4" type="ORF">MGR_2037</name>
</gene>
<name>A4TUH5_9PROT</name>
<evidence type="ECO:0000256" key="1">
    <source>
        <dbReference type="SAM" id="Coils"/>
    </source>
</evidence>
<feature type="domain" description="Recombinase" evidence="3">
    <location>
        <begin position="159"/>
        <end position="303"/>
    </location>
</feature>
<dbReference type="PANTHER" id="PTHR30461">
    <property type="entry name" value="DNA-INVERTASE FROM LAMBDOID PROPHAGE"/>
    <property type="match status" value="1"/>
</dbReference>
<protein>
    <submittedName>
        <fullName evidence="4">Recombinase</fullName>
    </submittedName>
</protein>
<evidence type="ECO:0000313" key="4">
    <source>
        <dbReference type="EMBL" id="CAM74282.1"/>
    </source>
</evidence>
<evidence type="ECO:0000259" key="2">
    <source>
        <dbReference type="PROSITE" id="PS51736"/>
    </source>
</evidence>
<dbReference type="InterPro" id="IPR038109">
    <property type="entry name" value="DNA_bind_recomb_sf"/>
</dbReference>
<dbReference type="EMBL" id="CU459003">
    <property type="protein sequence ID" value="CAM74282.1"/>
    <property type="molecule type" value="Genomic_DNA"/>
</dbReference>